<evidence type="ECO:0000313" key="1">
    <source>
        <dbReference type="EMBL" id="ETJ42227.1"/>
    </source>
</evidence>
<reference evidence="1" key="1">
    <citation type="submission" date="2013-12" db="EMBL/GenBank/DDBJ databases">
        <title>A Varibaculum cambriense genome reconstructed from a premature infant gut community with otherwise low bacterial novelty that shifts toward anaerobic metabolism during the third week of life.</title>
        <authorList>
            <person name="Brown C.T."/>
            <person name="Sharon I."/>
            <person name="Thomas B.C."/>
            <person name="Castelle C.J."/>
            <person name="Morowitz M.J."/>
            <person name="Banfield J.F."/>
        </authorList>
    </citation>
    <scope>NUCLEOTIDE SEQUENCE</scope>
</reference>
<dbReference type="AlphaFoldDB" id="W1YID2"/>
<name>W1YID2_9ZZZZ</name>
<feature type="non-terminal residue" evidence="1">
    <location>
        <position position="1"/>
    </location>
</feature>
<comment type="caution">
    <text evidence="1">The sequence shown here is derived from an EMBL/GenBank/DDBJ whole genome shotgun (WGS) entry which is preliminary data.</text>
</comment>
<gene>
    <name evidence="1" type="ORF">Q604_UNBC03807G0001</name>
</gene>
<dbReference type="EMBL" id="AZMM01003807">
    <property type="protein sequence ID" value="ETJ42227.1"/>
    <property type="molecule type" value="Genomic_DNA"/>
</dbReference>
<accession>W1YID2</accession>
<proteinExistence type="predicted"/>
<sequence>YFNEAYQASRWYVVVFAPFIAP</sequence>
<protein>
    <submittedName>
        <fullName evidence="1">Uncharacterized protein</fullName>
    </submittedName>
</protein>
<organism evidence="1">
    <name type="scientific">human gut metagenome</name>
    <dbReference type="NCBI Taxonomy" id="408170"/>
    <lineage>
        <taxon>unclassified sequences</taxon>
        <taxon>metagenomes</taxon>
        <taxon>organismal metagenomes</taxon>
    </lineage>
</organism>